<dbReference type="InterPro" id="IPR015422">
    <property type="entry name" value="PyrdxlP-dep_Trfase_small"/>
</dbReference>
<keyword evidence="2" id="KW-0663">Pyridoxal phosphate</keyword>
<dbReference type="CDD" id="cd00616">
    <property type="entry name" value="AHBA_syn"/>
    <property type="match status" value="1"/>
</dbReference>
<protein>
    <submittedName>
        <fullName evidence="4">DegT/DnrJ/EryC1/StrS family aminotransferase</fullName>
        <ecNumber evidence="4">2.6.1.-</ecNumber>
    </submittedName>
</protein>
<dbReference type="PANTHER" id="PTHR30244">
    <property type="entry name" value="TRANSAMINASE"/>
    <property type="match status" value="1"/>
</dbReference>
<dbReference type="EMBL" id="JAYGJQ010000002">
    <property type="protein sequence ID" value="MEA9356698.1"/>
    <property type="molecule type" value="Genomic_DNA"/>
</dbReference>
<dbReference type="EC" id="2.6.1.-" evidence="4"/>
<evidence type="ECO:0000256" key="3">
    <source>
        <dbReference type="SAM" id="Coils"/>
    </source>
</evidence>
<sequence>MYYSDEAEIQAISNVLRKKKLFRYQGKDVETECSLFEKEFSNYLGNGHSVLLSSGTNALVTALASLNIGPGDEVIVPAYTFFATLAAILEVGAKPIIVNVNTHLDLDLSEVKKSLTPATKAIIPVHMDGYPCDMDSIVRFCQEHNLFLIEDAAQAVGGKFKGQSLGTFGDAGCFSFNVDKVISCGEGGAIFIKNQELYQRSMMFHDTCNQFGPTMKETYTITPFVGRSMRVSEIQGAMIRVQLGRLDTIIQDLKERKNILEEELKKYNVNLVPAYDSGECGTTTRFYLSSPNDVKDTIIKLHQVGLKATSPILRPAHNVWQWLHLIPADKRNSKINFFPTIDLLSKTVNINISLEESAEEWTVKTLALAQALQLKHSNS</sequence>
<reference evidence="4 5" key="1">
    <citation type="submission" date="2023-11" db="EMBL/GenBank/DDBJ databases">
        <title>A Novel Polar Bacteriovorax (B. antarcticus) Isolated from the Biocrust in Antarctica.</title>
        <authorList>
            <person name="Mun W."/>
            <person name="Choi S.Y."/>
            <person name="Mitchell R.J."/>
        </authorList>
    </citation>
    <scope>NUCLEOTIDE SEQUENCE [LARGE SCALE GENOMIC DNA]</scope>
    <source>
        <strain evidence="4 5">PP10</strain>
    </source>
</reference>
<dbReference type="InterPro" id="IPR000653">
    <property type="entry name" value="DegT/StrS_aminotransferase"/>
</dbReference>
<gene>
    <name evidence="4" type="ORF">SHI21_10805</name>
</gene>
<organism evidence="4 5">
    <name type="scientific">Bacteriovorax antarcticus</name>
    <dbReference type="NCBI Taxonomy" id="3088717"/>
    <lineage>
        <taxon>Bacteria</taxon>
        <taxon>Pseudomonadati</taxon>
        <taxon>Bdellovibrionota</taxon>
        <taxon>Bacteriovoracia</taxon>
        <taxon>Bacteriovoracales</taxon>
        <taxon>Bacteriovoracaceae</taxon>
        <taxon>Bacteriovorax</taxon>
    </lineage>
</organism>
<evidence type="ECO:0000313" key="5">
    <source>
        <dbReference type="Proteomes" id="UP001302274"/>
    </source>
</evidence>
<evidence type="ECO:0000256" key="2">
    <source>
        <dbReference type="RuleBase" id="RU004508"/>
    </source>
</evidence>
<keyword evidence="3" id="KW-0175">Coiled coil</keyword>
<dbReference type="RefSeq" id="WP_323576551.1">
    <property type="nucleotide sequence ID" value="NZ_JAYGJQ010000002.1"/>
</dbReference>
<dbReference type="InterPro" id="IPR015421">
    <property type="entry name" value="PyrdxlP-dep_Trfase_major"/>
</dbReference>
<proteinExistence type="inferred from homology"/>
<dbReference type="Gene3D" id="3.40.640.10">
    <property type="entry name" value="Type I PLP-dependent aspartate aminotransferase-like (Major domain)"/>
    <property type="match status" value="1"/>
</dbReference>
<name>A0ABU5VUF3_9BACT</name>
<keyword evidence="5" id="KW-1185">Reference proteome</keyword>
<accession>A0ABU5VUF3</accession>
<dbReference type="Pfam" id="PF01041">
    <property type="entry name" value="DegT_DnrJ_EryC1"/>
    <property type="match status" value="1"/>
</dbReference>
<comment type="caution">
    <text evidence="4">The sequence shown here is derived from an EMBL/GenBank/DDBJ whole genome shotgun (WGS) entry which is preliminary data.</text>
</comment>
<feature type="coiled-coil region" evidence="3">
    <location>
        <begin position="243"/>
        <end position="270"/>
    </location>
</feature>
<evidence type="ECO:0000256" key="1">
    <source>
        <dbReference type="ARBA" id="ARBA00037999"/>
    </source>
</evidence>
<dbReference type="SUPFAM" id="SSF53383">
    <property type="entry name" value="PLP-dependent transferases"/>
    <property type="match status" value="1"/>
</dbReference>
<keyword evidence="4" id="KW-0032">Aminotransferase</keyword>
<dbReference type="Proteomes" id="UP001302274">
    <property type="component" value="Unassembled WGS sequence"/>
</dbReference>
<comment type="similarity">
    <text evidence="1 2">Belongs to the DegT/DnrJ/EryC1 family.</text>
</comment>
<evidence type="ECO:0000313" key="4">
    <source>
        <dbReference type="EMBL" id="MEA9356698.1"/>
    </source>
</evidence>
<dbReference type="Gene3D" id="3.90.1150.10">
    <property type="entry name" value="Aspartate Aminotransferase, domain 1"/>
    <property type="match status" value="1"/>
</dbReference>
<keyword evidence="4" id="KW-0808">Transferase</keyword>
<dbReference type="InterPro" id="IPR015424">
    <property type="entry name" value="PyrdxlP-dep_Trfase"/>
</dbReference>
<dbReference type="GO" id="GO:0008483">
    <property type="term" value="F:transaminase activity"/>
    <property type="evidence" value="ECO:0007669"/>
    <property type="project" value="UniProtKB-KW"/>
</dbReference>
<dbReference type="PANTHER" id="PTHR30244:SF34">
    <property type="entry name" value="DTDP-4-AMINO-4,6-DIDEOXYGALACTOSE TRANSAMINASE"/>
    <property type="match status" value="1"/>
</dbReference>